<dbReference type="FunFam" id="3.80.10.10:FF:000124">
    <property type="entry name" value="Coronatine-insensitive protein 1"/>
    <property type="match status" value="1"/>
</dbReference>
<comment type="caution">
    <text evidence="4">The sequence shown here is derived from an EMBL/GenBank/DDBJ whole genome shotgun (WGS) entry which is preliminary data.</text>
</comment>
<dbReference type="PANTHER" id="PTHR16134">
    <property type="entry name" value="F-BOX/TPR REPEAT PROTEIN POF3"/>
    <property type="match status" value="1"/>
</dbReference>
<feature type="compositionally biased region" description="Low complexity" evidence="1">
    <location>
        <begin position="34"/>
        <end position="53"/>
    </location>
</feature>
<dbReference type="InterPro" id="IPR032675">
    <property type="entry name" value="LRR_dom_sf"/>
</dbReference>
<evidence type="ECO:0000259" key="2">
    <source>
        <dbReference type="Pfam" id="PF18511"/>
    </source>
</evidence>
<evidence type="ECO:0000256" key="1">
    <source>
        <dbReference type="SAM" id="MobiDB-lite"/>
    </source>
</evidence>
<dbReference type="InterPro" id="IPR041101">
    <property type="entry name" value="Transp_inhibit"/>
</dbReference>
<dbReference type="Gene3D" id="3.80.10.10">
    <property type="entry name" value="Ribonuclease Inhibitor"/>
    <property type="match status" value="1"/>
</dbReference>
<organism evidence="4 5">
    <name type="scientific">Clitoria ternatea</name>
    <name type="common">Butterfly pea</name>
    <dbReference type="NCBI Taxonomy" id="43366"/>
    <lineage>
        <taxon>Eukaryota</taxon>
        <taxon>Viridiplantae</taxon>
        <taxon>Streptophyta</taxon>
        <taxon>Embryophyta</taxon>
        <taxon>Tracheophyta</taxon>
        <taxon>Spermatophyta</taxon>
        <taxon>Magnoliopsida</taxon>
        <taxon>eudicotyledons</taxon>
        <taxon>Gunneridae</taxon>
        <taxon>Pentapetalae</taxon>
        <taxon>rosids</taxon>
        <taxon>fabids</taxon>
        <taxon>Fabales</taxon>
        <taxon>Fabaceae</taxon>
        <taxon>Papilionoideae</taxon>
        <taxon>50 kb inversion clade</taxon>
        <taxon>NPAAA clade</taxon>
        <taxon>indigoferoid/millettioid clade</taxon>
        <taxon>Phaseoleae</taxon>
        <taxon>Clitoria</taxon>
    </lineage>
</organism>
<feature type="region of interest" description="Disordered" evidence="1">
    <location>
        <begin position="32"/>
        <end position="53"/>
    </location>
</feature>
<dbReference type="SUPFAM" id="SSF52047">
    <property type="entry name" value="RNI-like"/>
    <property type="match status" value="2"/>
</dbReference>
<evidence type="ECO:0000313" key="4">
    <source>
        <dbReference type="EMBL" id="KAK7311258.1"/>
    </source>
</evidence>
<dbReference type="Pfam" id="PF18791">
    <property type="entry name" value="Transp_inhibit"/>
    <property type="match status" value="1"/>
</dbReference>
<dbReference type="Proteomes" id="UP001359559">
    <property type="component" value="Unassembled WGS sequence"/>
</dbReference>
<accession>A0AAN9K6Q1</accession>
<dbReference type="Pfam" id="PF18511">
    <property type="entry name" value="F-box_5"/>
    <property type="match status" value="1"/>
</dbReference>
<dbReference type="GO" id="GO:0019005">
    <property type="term" value="C:SCF ubiquitin ligase complex"/>
    <property type="evidence" value="ECO:0007669"/>
    <property type="project" value="TreeGrafter"/>
</dbReference>
<dbReference type="GO" id="GO:0031146">
    <property type="term" value="P:SCF-dependent proteasomal ubiquitin-dependent protein catabolic process"/>
    <property type="evidence" value="ECO:0007669"/>
    <property type="project" value="TreeGrafter"/>
</dbReference>
<proteinExistence type="predicted"/>
<sequence length="659" mass="74059">MVKVPPLSLSLSLSYPHPFALATLPKNSEPLTFSPSPKTVAPPSSSSSCNSQSHPIKALRDLFPILPPPMSEDRHVRRTRVVDVVLDCVIPYIDDPKDRDAVSQVCRRWYELDSLTRKHVTIALCYTTTPARLRRRFPHLESLKLKGKPRAAMFNLIPEDWGGHVTPWVKEISRYFDCLKSLHFRRMIVTDSDLQLLATSRGHVLHALKLDKCSGFSTDGLFYVGRFCRNLRVLFLEESIIVENNGEWLHELALNNTVLETLNFYLTDIANVKIEDLELLAQNCPNLVSVKLTDCEILDLVNFFRHATTLEEFCGGTYNEEPERYSAVALPAKLCRLGLTYIGKNELPIVFVFTAALKKLDLLYAMLDTEDHCMLIQKCPNLEVLETRNVIGDRGLEVLGRCCKKLNRLRIERGADDQGMEDEEGTVSHRGLIALSQGCPELEYMAVYVSDITNASLEHIGAHLKNLCDFRLVLLDHEEKITDLPLDNGVRALLRGCDKLRRFALYLRRGGLTDVGLGYIGLYSPNVRWMLLGYVGESDAGLLEFSKGCPSLQKLEMRGCSFFSEHALAVAATQLTSLRYLWVQGYGASPSGRDLLAMARPFWNIELIPSRKVAVHGQQDEPVVVEHPAHILAYYSLAGQRSDFPDTVVPLEPPTSVDA</sequence>
<keyword evidence="5" id="KW-1185">Reference proteome</keyword>
<gene>
    <name evidence="4" type="ORF">RJT34_09278</name>
</gene>
<evidence type="ECO:0008006" key="6">
    <source>
        <dbReference type="Google" id="ProtNLM"/>
    </source>
</evidence>
<feature type="domain" description="COI1 F-box" evidence="2">
    <location>
        <begin position="79"/>
        <end position="119"/>
    </location>
</feature>
<protein>
    <recommendedName>
        <fullName evidence="6">Coronatine-insensitive protein 1</fullName>
    </recommendedName>
</protein>
<dbReference type="PANTHER" id="PTHR16134:SF43">
    <property type="entry name" value="CORONATINE-INSENSITIVE PROTEIN 1"/>
    <property type="match status" value="1"/>
</dbReference>
<dbReference type="AlphaFoldDB" id="A0AAN9K6Q1"/>
<reference evidence="4 5" key="1">
    <citation type="submission" date="2024-01" db="EMBL/GenBank/DDBJ databases">
        <title>The genomes of 5 underutilized Papilionoideae crops provide insights into root nodulation and disease resistance.</title>
        <authorList>
            <person name="Yuan L."/>
        </authorList>
    </citation>
    <scope>NUCLEOTIDE SEQUENCE [LARGE SCALE GENOMIC DNA]</scope>
    <source>
        <strain evidence="4">LY-2023</strain>
        <tissue evidence="4">Leaf</tissue>
    </source>
</reference>
<dbReference type="CDD" id="cd22159">
    <property type="entry name" value="F-box_AtTIR1-like"/>
    <property type="match status" value="1"/>
</dbReference>
<dbReference type="InterPro" id="IPR041567">
    <property type="entry name" value="COI1_F-box"/>
</dbReference>
<feature type="domain" description="Transport inhibitor response 1" evidence="3">
    <location>
        <begin position="138"/>
        <end position="184"/>
    </location>
</feature>
<evidence type="ECO:0000259" key="3">
    <source>
        <dbReference type="Pfam" id="PF18791"/>
    </source>
</evidence>
<evidence type="ECO:0000313" key="5">
    <source>
        <dbReference type="Proteomes" id="UP001359559"/>
    </source>
</evidence>
<dbReference type="EMBL" id="JAYKXN010000002">
    <property type="protein sequence ID" value="KAK7311258.1"/>
    <property type="molecule type" value="Genomic_DNA"/>
</dbReference>
<name>A0AAN9K6Q1_CLITE</name>
<dbReference type="Gene3D" id="1.20.1280.50">
    <property type="match status" value="1"/>
</dbReference>